<evidence type="ECO:0000256" key="1">
    <source>
        <dbReference type="ARBA" id="ARBA00023015"/>
    </source>
</evidence>
<keyword evidence="1" id="KW-0805">Transcription regulation</keyword>
<dbReference type="OrthoDB" id="1677563at2"/>
<dbReference type="AlphaFoldDB" id="E0E1R7"/>
<protein>
    <submittedName>
        <fullName evidence="5">Transcriptional regulator, AraC family</fullName>
    </submittedName>
</protein>
<dbReference type="Gene3D" id="1.10.10.60">
    <property type="entry name" value="Homeodomain-like"/>
    <property type="match status" value="2"/>
</dbReference>
<keyword evidence="2" id="KW-0238">DNA-binding</keyword>
<dbReference type="RefSeq" id="WP_007788534.1">
    <property type="nucleotide sequence ID" value="NZ_ADGQ01000019.1"/>
</dbReference>
<dbReference type="STRING" id="596315.HMPREF0634_0204"/>
<comment type="caution">
    <text evidence="5">The sequence shown here is derived from an EMBL/GenBank/DDBJ whole genome shotgun (WGS) entry which is preliminary data.</text>
</comment>
<name>E0E1R7_9FIRM</name>
<dbReference type="eggNOG" id="COG4977">
    <property type="taxonomic scope" value="Bacteria"/>
</dbReference>
<dbReference type="PANTHER" id="PTHR43280:SF2">
    <property type="entry name" value="HTH-TYPE TRANSCRIPTIONAL REGULATOR EXSA"/>
    <property type="match status" value="1"/>
</dbReference>
<evidence type="ECO:0000256" key="2">
    <source>
        <dbReference type="ARBA" id="ARBA00023125"/>
    </source>
</evidence>
<dbReference type="SUPFAM" id="SSF46689">
    <property type="entry name" value="Homeodomain-like"/>
    <property type="match status" value="2"/>
</dbReference>
<dbReference type="PROSITE" id="PS00041">
    <property type="entry name" value="HTH_ARAC_FAMILY_1"/>
    <property type="match status" value="1"/>
</dbReference>
<dbReference type="SMART" id="SM00342">
    <property type="entry name" value="HTH_ARAC"/>
    <property type="match status" value="1"/>
</dbReference>
<dbReference type="Proteomes" id="UP000003244">
    <property type="component" value="Unassembled WGS sequence"/>
</dbReference>
<dbReference type="GO" id="GO:0043565">
    <property type="term" value="F:sequence-specific DNA binding"/>
    <property type="evidence" value="ECO:0007669"/>
    <property type="project" value="InterPro"/>
</dbReference>
<feature type="domain" description="HTH araC/xylS-type" evidence="4">
    <location>
        <begin position="122"/>
        <end position="220"/>
    </location>
</feature>
<dbReference type="PRINTS" id="PR00032">
    <property type="entry name" value="HTHARAC"/>
</dbReference>
<dbReference type="InterPro" id="IPR020449">
    <property type="entry name" value="Tscrpt_reg_AraC-type_HTH"/>
</dbReference>
<evidence type="ECO:0000259" key="4">
    <source>
        <dbReference type="PROSITE" id="PS01124"/>
    </source>
</evidence>
<dbReference type="InterPro" id="IPR018062">
    <property type="entry name" value="HTH_AraC-typ_CS"/>
</dbReference>
<organism evidence="5 6">
    <name type="scientific">Peptostreptococcus stomatis DSM 17678</name>
    <dbReference type="NCBI Taxonomy" id="596315"/>
    <lineage>
        <taxon>Bacteria</taxon>
        <taxon>Bacillati</taxon>
        <taxon>Bacillota</taxon>
        <taxon>Clostridia</taxon>
        <taxon>Peptostreptococcales</taxon>
        <taxon>Peptostreptococcaceae</taxon>
        <taxon>Peptostreptococcus</taxon>
    </lineage>
</organism>
<dbReference type="InterPro" id="IPR009057">
    <property type="entry name" value="Homeodomain-like_sf"/>
</dbReference>
<sequence>MHRITQLDSFDMDIDYRALCENLARGNMENTMEEFKKMVKDWVDSENIVAYRAFLNSLNYAIYYYTLFTYNISLKHCCYHCTILMHKKITSKNFIPTASMIIGQYYDEMLENNILGVNPSLKSVFKYIDDNIQKPISLEEASEYAHINKSYLSQLFKQKTGYTFSTYVNYRKLNRARKLLLQTEKNIAEISQECGYRNVSYFSTVFTKTVGISPGSFRKTGSAFKYSVGSKSAKEGNNGKHPHGIAKVVENEED</sequence>
<proteinExistence type="predicted"/>
<evidence type="ECO:0000313" key="6">
    <source>
        <dbReference type="Proteomes" id="UP000003244"/>
    </source>
</evidence>
<dbReference type="EMBL" id="ADGQ01000019">
    <property type="protein sequence ID" value="EFM65181.1"/>
    <property type="molecule type" value="Genomic_DNA"/>
</dbReference>
<evidence type="ECO:0000256" key="3">
    <source>
        <dbReference type="ARBA" id="ARBA00023163"/>
    </source>
</evidence>
<dbReference type="InterPro" id="IPR018060">
    <property type="entry name" value="HTH_AraC"/>
</dbReference>
<dbReference type="GeneID" id="84800140"/>
<evidence type="ECO:0000313" key="5">
    <source>
        <dbReference type="EMBL" id="EFM65181.1"/>
    </source>
</evidence>
<keyword evidence="3" id="KW-0804">Transcription</keyword>
<accession>E0E1R7</accession>
<dbReference type="GO" id="GO:0003700">
    <property type="term" value="F:DNA-binding transcription factor activity"/>
    <property type="evidence" value="ECO:0007669"/>
    <property type="project" value="InterPro"/>
</dbReference>
<dbReference type="PANTHER" id="PTHR43280">
    <property type="entry name" value="ARAC-FAMILY TRANSCRIPTIONAL REGULATOR"/>
    <property type="match status" value="1"/>
</dbReference>
<keyword evidence="6" id="KW-1185">Reference proteome</keyword>
<dbReference type="PROSITE" id="PS01124">
    <property type="entry name" value="HTH_ARAC_FAMILY_2"/>
    <property type="match status" value="1"/>
</dbReference>
<gene>
    <name evidence="5" type="ORF">HMPREF0634_0204</name>
</gene>
<dbReference type="Pfam" id="PF12833">
    <property type="entry name" value="HTH_18"/>
    <property type="match status" value="1"/>
</dbReference>
<reference evidence="5 6" key="1">
    <citation type="submission" date="2010-08" db="EMBL/GenBank/DDBJ databases">
        <authorList>
            <person name="Harkins D.M."/>
            <person name="Madupu R."/>
            <person name="Durkin A.S."/>
            <person name="Torralba M."/>
            <person name="Methe B."/>
            <person name="Sutton G.G."/>
            <person name="Nelson K.E."/>
        </authorList>
    </citation>
    <scope>NUCLEOTIDE SEQUENCE [LARGE SCALE GENOMIC DNA]</scope>
    <source>
        <strain evidence="5 6">DSM 17678</strain>
    </source>
</reference>